<dbReference type="GO" id="GO:0016491">
    <property type="term" value="F:oxidoreductase activity"/>
    <property type="evidence" value="ECO:0007669"/>
    <property type="project" value="InterPro"/>
</dbReference>
<keyword evidence="4" id="KW-1185">Reference proteome</keyword>
<organism evidence="3 4">
    <name type="scientific">Rhizodiscina lignyota</name>
    <dbReference type="NCBI Taxonomy" id="1504668"/>
    <lineage>
        <taxon>Eukaryota</taxon>
        <taxon>Fungi</taxon>
        <taxon>Dikarya</taxon>
        <taxon>Ascomycota</taxon>
        <taxon>Pezizomycotina</taxon>
        <taxon>Dothideomycetes</taxon>
        <taxon>Pleosporomycetidae</taxon>
        <taxon>Aulographales</taxon>
        <taxon>Rhizodiscinaceae</taxon>
        <taxon>Rhizodiscina</taxon>
    </lineage>
</organism>
<protein>
    <recommendedName>
        <fullName evidence="2">EthD domain-containing protein</fullName>
    </recommendedName>
</protein>
<reference evidence="3" key="1">
    <citation type="journal article" date="2020" name="Stud. Mycol.">
        <title>101 Dothideomycetes genomes: a test case for predicting lifestyles and emergence of pathogens.</title>
        <authorList>
            <person name="Haridas S."/>
            <person name="Albert R."/>
            <person name="Binder M."/>
            <person name="Bloem J."/>
            <person name="Labutti K."/>
            <person name="Salamov A."/>
            <person name="Andreopoulos B."/>
            <person name="Baker S."/>
            <person name="Barry K."/>
            <person name="Bills G."/>
            <person name="Bluhm B."/>
            <person name="Cannon C."/>
            <person name="Castanera R."/>
            <person name="Culley D."/>
            <person name="Daum C."/>
            <person name="Ezra D."/>
            <person name="Gonzalez J."/>
            <person name="Henrissat B."/>
            <person name="Kuo A."/>
            <person name="Liang C."/>
            <person name="Lipzen A."/>
            <person name="Lutzoni F."/>
            <person name="Magnuson J."/>
            <person name="Mondo S."/>
            <person name="Nolan M."/>
            <person name="Ohm R."/>
            <person name="Pangilinan J."/>
            <person name="Park H.-J."/>
            <person name="Ramirez L."/>
            <person name="Alfaro M."/>
            <person name="Sun H."/>
            <person name="Tritt A."/>
            <person name="Yoshinaga Y."/>
            <person name="Zwiers L.-H."/>
            <person name="Turgeon B."/>
            <person name="Goodwin S."/>
            <person name="Spatafora J."/>
            <person name="Crous P."/>
            <person name="Grigoriev I."/>
        </authorList>
    </citation>
    <scope>NUCLEOTIDE SEQUENCE</scope>
    <source>
        <strain evidence="3">CBS 133067</strain>
    </source>
</reference>
<dbReference type="Pfam" id="PF07110">
    <property type="entry name" value="EthD"/>
    <property type="match status" value="1"/>
</dbReference>
<name>A0A9P4IFX0_9PEZI</name>
<dbReference type="AlphaFoldDB" id="A0A9P4IFX0"/>
<dbReference type="InterPro" id="IPR009799">
    <property type="entry name" value="EthD_dom"/>
</dbReference>
<dbReference type="EMBL" id="ML978125">
    <property type="protein sequence ID" value="KAF2099273.1"/>
    <property type="molecule type" value="Genomic_DNA"/>
</dbReference>
<dbReference type="InterPro" id="IPR011008">
    <property type="entry name" value="Dimeric_a/b-barrel"/>
</dbReference>
<dbReference type="OrthoDB" id="3183782at2759"/>
<comment type="similarity">
    <text evidence="1">Belongs to the tpcK family.</text>
</comment>
<evidence type="ECO:0000259" key="2">
    <source>
        <dbReference type="Pfam" id="PF07110"/>
    </source>
</evidence>
<evidence type="ECO:0000313" key="3">
    <source>
        <dbReference type="EMBL" id="KAF2099273.1"/>
    </source>
</evidence>
<evidence type="ECO:0000256" key="1">
    <source>
        <dbReference type="ARBA" id="ARBA00005986"/>
    </source>
</evidence>
<dbReference type="Proteomes" id="UP000799772">
    <property type="component" value="Unassembled WGS sequence"/>
</dbReference>
<sequence>MTSKPYVKISLFLKKLPNISDEQFHEHWKGQHVKLAMQNKLFANKTRKYNQHHITPEYRKQAAEFGIPVLEYDGVAEVWLDSLDDWKEIASDEEFKKVIVEDEKLFLQHPIHIQIGYDNLVIPEKQ</sequence>
<comment type="caution">
    <text evidence="3">The sequence shown here is derived from an EMBL/GenBank/DDBJ whole genome shotgun (WGS) entry which is preliminary data.</text>
</comment>
<gene>
    <name evidence="3" type="ORF">NA57DRAFT_74775</name>
</gene>
<evidence type="ECO:0000313" key="4">
    <source>
        <dbReference type="Proteomes" id="UP000799772"/>
    </source>
</evidence>
<feature type="domain" description="EthD" evidence="2">
    <location>
        <begin position="17"/>
        <end position="107"/>
    </location>
</feature>
<proteinExistence type="inferred from homology"/>
<accession>A0A9P4IFX0</accession>
<dbReference type="SUPFAM" id="SSF54909">
    <property type="entry name" value="Dimeric alpha+beta barrel"/>
    <property type="match status" value="1"/>
</dbReference>
<dbReference type="Gene3D" id="3.30.70.100">
    <property type="match status" value="1"/>
</dbReference>